<dbReference type="GO" id="GO:0016020">
    <property type="term" value="C:membrane"/>
    <property type="evidence" value="ECO:0007669"/>
    <property type="project" value="UniProtKB-SubCell"/>
</dbReference>
<dbReference type="PANTHER" id="PTHR43469">
    <property type="entry name" value="DISULFIDE FORMATION PROTEIN-RELATED"/>
    <property type="match status" value="1"/>
</dbReference>
<evidence type="ECO:0000256" key="6">
    <source>
        <dbReference type="ARBA" id="ARBA00022989"/>
    </source>
</evidence>
<sequence length="146" mass="15720">MTLAQNQPDNMGWWLLSLAWSIALVSTLSALFIGEILGQMPCVLCWYQRICMFPLALILGIAALRSDMSIVWYTLPLALIGTLIAAYHSLTYAGYILTPIVPCGQGTSCTGSNMTILGGISLPYLSLAAFTAVSLILCTLIRKSDA</sequence>
<dbReference type="InterPro" id="IPR003752">
    <property type="entry name" value="DiS_bond_form_DsbB/BdbC"/>
</dbReference>
<dbReference type="PIRSF" id="PIRSF036659">
    <property type="entry name" value="BdbC"/>
    <property type="match status" value="1"/>
</dbReference>
<organism evidence="13 14">
    <name type="scientific">Amphritea balenae</name>
    <dbReference type="NCBI Taxonomy" id="452629"/>
    <lineage>
        <taxon>Bacteria</taxon>
        <taxon>Pseudomonadati</taxon>
        <taxon>Pseudomonadota</taxon>
        <taxon>Gammaproteobacteria</taxon>
        <taxon>Oceanospirillales</taxon>
        <taxon>Oceanospirillaceae</taxon>
        <taxon>Amphritea</taxon>
    </lineage>
</organism>
<keyword evidence="3" id="KW-0813">Transport</keyword>
<feature type="transmembrane region" description="Helical" evidence="12">
    <location>
        <begin position="71"/>
        <end position="90"/>
    </location>
</feature>
<keyword evidence="9" id="KW-1015">Disulfide bond</keyword>
<dbReference type="PANTHER" id="PTHR43469:SF1">
    <property type="entry name" value="SPBETA PROPHAGE-DERIVED DISULFIDE BOND FORMATION PROTEIN B"/>
    <property type="match status" value="1"/>
</dbReference>
<evidence type="ECO:0000256" key="11">
    <source>
        <dbReference type="ARBA" id="ARBA00023284"/>
    </source>
</evidence>
<comment type="similarity">
    <text evidence="2">Belongs to the DsbB family. BdbC subfamily.</text>
</comment>
<feature type="transmembrane region" description="Helical" evidence="12">
    <location>
        <begin position="122"/>
        <end position="141"/>
    </location>
</feature>
<dbReference type="Pfam" id="PF02600">
    <property type="entry name" value="DsbB"/>
    <property type="match status" value="1"/>
</dbReference>
<keyword evidence="14" id="KW-1185">Reference proteome</keyword>
<evidence type="ECO:0000256" key="12">
    <source>
        <dbReference type="SAM" id="Phobius"/>
    </source>
</evidence>
<proteinExistence type="inferred from homology"/>
<evidence type="ECO:0000256" key="5">
    <source>
        <dbReference type="ARBA" id="ARBA00022982"/>
    </source>
</evidence>
<keyword evidence="11" id="KW-0676">Redox-active center</keyword>
<dbReference type="Proteomes" id="UP000267535">
    <property type="component" value="Unassembled WGS sequence"/>
</dbReference>
<dbReference type="InterPro" id="IPR012187">
    <property type="entry name" value="Disulphide_bond_form_BdbC"/>
</dbReference>
<dbReference type="AlphaFoldDB" id="A0A3P1SX10"/>
<evidence type="ECO:0000256" key="4">
    <source>
        <dbReference type="ARBA" id="ARBA00022692"/>
    </source>
</evidence>
<evidence type="ECO:0000256" key="3">
    <source>
        <dbReference type="ARBA" id="ARBA00022448"/>
    </source>
</evidence>
<gene>
    <name evidence="13" type="ORF">EHS89_04110</name>
</gene>
<dbReference type="SUPFAM" id="SSF158442">
    <property type="entry name" value="DsbB-like"/>
    <property type="match status" value="1"/>
</dbReference>
<evidence type="ECO:0000313" key="13">
    <source>
        <dbReference type="EMBL" id="RRD01741.1"/>
    </source>
</evidence>
<dbReference type="EMBL" id="RQXV01000001">
    <property type="protein sequence ID" value="RRD01741.1"/>
    <property type="molecule type" value="Genomic_DNA"/>
</dbReference>
<dbReference type="GO" id="GO:0006457">
    <property type="term" value="P:protein folding"/>
    <property type="evidence" value="ECO:0007669"/>
    <property type="project" value="InterPro"/>
</dbReference>
<keyword evidence="4 12" id="KW-0812">Transmembrane</keyword>
<keyword evidence="6 12" id="KW-1133">Transmembrane helix</keyword>
<keyword evidence="5" id="KW-0249">Electron transport</keyword>
<keyword evidence="10" id="KW-0143">Chaperone</keyword>
<comment type="caution">
    <text evidence="13">The sequence shown here is derived from an EMBL/GenBank/DDBJ whole genome shotgun (WGS) entry which is preliminary data.</text>
</comment>
<evidence type="ECO:0000256" key="8">
    <source>
        <dbReference type="ARBA" id="ARBA00023136"/>
    </source>
</evidence>
<evidence type="ECO:0000256" key="10">
    <source>
        <dbReference type="ARBA" id="ARBA00023186"/>
    </source>
</evidence>
<evidence type="ECO:0000256" key="7">
    <source>
        <dbReference type="ARBA" id="ARBA00023002"/>
    </source>
</evidence>
<dbReference type="Gene3D" id="1.20.1550.10">
    <property type="entry name" value="DsbB-like"/>
    <property type="match status" value="1"/>
</dbReference>
<dbReference type="OrthoDB" id="158402at2"/>
<evidence type="ECO:0000256" key="1">
    <source>
        <dbReference type="ARBA" id="ARBA00004141"/>
    </source>
</evidence>
<dbReference type="GO" id="GO:0015035">
    <property type="term" value="F:protein-disulfide reductase activity"/>
    <property type="evidence" value="ECO:0007669"/>
    <property type="project" value="InterPro"/>
</dbReference>
<accession>A0A3P1SX10</accession>
<keyword evidence="7" id="KW-0560">Oxidoreductase</keyword>
<keyword evidence="8 12" id="KW-0472">Membrane</keyword>
<name>A0A3P1SX10_9GAMM</name>
<evidence type="ECO:0000256" key="2">
    <source>
        <dbReference type="ARBA" id="ARBA00007602"/>
    </source>
</evidence>
<evidence type="ECO:0000256" key="9">
    <source>
        <dbReference type="ARBA" id="ARBA00023157"/>
    </source>
</evidence>
<reference evidence="13 14" key="1">
    <citation type="submission" date="2018-11" db="EMBL/GenBank/DDBJ databases">
        <title>The draft genome sequence of Amphritea balenae JAMM 1525T.</title>
        <authorList>
            <person name="Fang Z."/>
            <person name="Zhang Y."/>
            <person name="Han X."/>
        </authorList>
    </citation>
    <scope>NUCLEOTIDE SEQUENCE [LARGE SCALE GENOMIC DNA]</scope>
    <source>
        <strain evidence="13 14">JAMM 1525</strain>
    </source>
</reference>
<evidence type="ECO:0000313" key="14">
    <source>
        <dbReference type="Proteomes" id="UP000267535"/>
    </source>
</evidence>
<dbReference type="RefSeq" id="WP_124924815.1">
    <property type="nucleotide sequence ID" value="NZ_BMOH01000001.1"/>
</dbReference>
<feature type="transmembrane region" description="Helical" evidence="12">
    <location>
        <begin position="12"/>
        <end position="34"/>
    </location>
</feature>
<dbReference type="InterPro" id="IPR023380">
    <property type="entry name" value="DsbB-like_sf"/>
</dbReference>
<comment type="subcellular location">
    <subcellularLocation>
        <location evidence="1">Membrane</location>
        <topology evidence="1">Multi-pass membrane protein</topology>
    </subcellularLocation>
</comment>
<protein>
    <submittedName>
        <fullName evidence="13">Disulfide bond formation protein B</fullName>
    </submittedName>
</protein>
<feature type="transmembrane region" description="Helical" evidence="12">
    <location>
        <begin position="46"/>
        <end position="64"/>
    </location>
</feature>